<organism evidence="10 11">
    <name type="scientific">Petrolisthes cinctipes</name>
    <name type="common">Flat porcelain crab</name>
    <dbReference type="NCBI Taxonomy" id="88211"/>
    <lineage>
        <taxon>Eukaryota</taxon>
        <taxon>Metazoa</taxon>
        <taxon>Ecdysozoa</taxon>
        <taxon>Arthropoda</taxon>
        <taxon>Crustacea</taxon>
        <taxon>Multicrustacea</taxon>
        <taxon>Malacostraca</taxon>
        <taxon>Eumalacostraca</taxon>
        <taxon>Eucarida</taxon>
        <taxon>Decapoda</taxon>
        <taxon>Pleocyemata</taxon>
        <taxon>Anomura</taxon>
        <taxon>Galatheoidea</taxon>
        <taxon>Porcellanidae</taxon>
        <taxon>Petrolisthes</taxon>
    </lineage>
</organism>
<evidence type="ECO:0000313" key="11">
    <source>
        <dbReference type="Proteomes" id="UP001286313"/>
    </source>
</evidence>
<evidence type="ECO:0000256" key="8">
    <source>
        <dbReference type="SAM" id="MobiDB-lite"/>
    </source>
</evidence>
<dbReference type="PROSITE" id="PS50157">
    <property type="entry name" value="ZINC_FINGER_C2H2_2"/>
    <property type="match status" value="7"/>
</dbReference>
<dbReference type="Proteomes" id="UP001286313">
    <property type="component" value="Unassembled WGS sequence"/>
</dbReference>
<dbReference type="GO" id="GO:0008270">
    <property type="term" value="F:zinc ion binding"/>
    <property type="evidence" value="ECO:0007669"/>
    <property type="project" value="UniProtKB-KW"/>
</dbReference>
<keyword evidence="4 7" id="KW-0863">Zinc-finger</keyword>
<feature type="domain" description="C2H2-type" evidence="9">
    <location>
        <begin position="284"/>
        <end position="306"/>
    </location>
</feature>
<dbReference type="SMART" id="SM00355">
    <property type="entry name" value="ZnF_C2H2"/>
    <property type="match status" value="10"/>
</dbReference>
<proteinExistence type="predicted"/>
<dbReference type="Gene3D" id="3.30.160.60">
    <property type="entry name" value="Classic Zinc Finger"/>
    <property type="match status" value="4"/>
</dbReference>
<feature type="region of interest" description="Disordered" evidence="8">
    <location>
        <begin position="354"/>
        <end position="373"/>
    </location>
</feature>
<name>A0AAE1GJY3_PETCI</name>
<keyword evidence="11" id="KW-1185">Reference proteome</keyword>
<keyword evidence="5" id="KW-0862">Zinc</keyword>
<evidence type="ECO:0000313" key="10">
    <source>
        <dbReference type="EMBL" id="KAK3894733.1"/>
    </source>
</evidence>
<feature type="compositionally biased region" description="Low complexity" evidence="8">
    <location>
        <begin position="358"/>
        <end position="372"/>
    </location>
</feature>
<feature type="domain" description="C2H2-type" evidence="9">
    <location>
        <begin position="95"/>
        <end position="122"/>
    </location>
</feature>
<evidence type="ECO:0000256" key="6">
    <source>
        <dbReference type="ARBA" id="ARBA00023242"/>
    </source>
</evidence>
<evidence type="ECO:0000259" key="9">
    <source>
        <dbReference type="PROSITE" id="PS50157"/>
    </source>
</evidence>
<feature type="domain" description="C2H2-type" evidence="9">
    <location>
        <begin position="311"/>
        <end position="338"/>
    </location>
</feature>
<dbReference type="PANTHER" id="PTHR24394">
    <property type="entry name" value="ZINC FINGER PROTEIN"/>
    <property type="match status" value="1"/>
</dbReference>
<dbReference type="SUPFAM" id="SSF57667">
    <property type="entry name" value="beta-beta-alpha zinc fingers"/>
    <property type="match status" value="4"/>
</dbReference>
<dbReference type="GO" id="GO:0005634">
    <property type="term" value="C:nucleus"/>
    <property type="evidence" value="ECO:0007669"/>
    <property type="project" value="UniProtKB-SubCell"/>
</dbReference>
<feature type="domain" description="C2H2-type" evidence="9">
    <location>
        <begin position="203"/>
        <end position="230"/>
    </location>
</feature>
<evidence type="ECO:0000256" key="4">
    <source>
        <dbReference type="ARBA" id="ARBA00022771"/>
    </source>
</evidence>
<reference evidence="10" key="1">
    <citation type="submission" date="2023-10" db="EMBL/GenBank/DDBJ databases">
        <title>Genome assemblies of two species of porcelain crab, Petrolisthes cinctipes and Petrolisthes manimaculis (Anomura: Porcellanidae).</title>
        <authorList>
            <person name="Angst P."/>
        </authorList>
    </citation>
    <scope>NUCLEOTIDE SEQUENCE</scope>
    <source>
        <strain evidence="10">PB745_01</strain>
        <tissue evidence="10">Gill</tissue>
    </source>
</reference>
<feature type="domain" description="C2H2-type" evidence="9">
    <location>
        <begin position="383"/>
        <end position="410"/>
    </location>
</feature>
<gene>
    <name evidence="10" type="ORF">Pcinc_001520</name>
</gene>
<dbReference type="PROSITE" id="PS00028">
    <property type="entry name" value="ZINC_FINGER_C2H2_1"/>
    <property type="match status" value="6"/>
</dbReference>
<dbReference type="InterPro" id="IPR013087">
    <property type="entry name" value="Znf_C2H2_type"/>
</dbReference>
<keyword evidence="6" id="KW-0539">Nucleus</keyword>
<accession>A0AAE1GJY3</accession>
<feature type="domain" description="C2H2-type" evidence="9">
    <location>
        <begin position="126"/>
        <end position="153"/>
    </location>
</feature>
<protein>
    <recommendedName>
        <fullName evidence="9">C2H2-type domain-containing protein</fullName>
    </recommendedName>
</protein>
<comment type="caution">
    <text evidence="10">The sequence shown here is derived from an EMBL/GenBank/DDBJ whole genome shotgun (WGS) entry which is preliminary data.</text>
</comment>
<dbReference type="GO" id="GO:0000981">
    <property type="term" value="F:DNA-binding transcription factor activity, RNA polymerase II-specific"/>
    <property type="evidence" value="ECO:0007669"/>
    <property type="project" value="TreeGrafter"/>
</dbReference>
<feature type="domain" description="C2H2-type" evidence="9">
    <location>
        <begin position="153"/>
        <end position="180"/>
    </location>
</feature>
<evidence type="ECO:0000256" key="7">
    <source>
        <dbReference type="PROSITE-ProRule" id="PRU00042"/>
    </source>
</evidence>
<sequence length="703" mass="79595">MEVSGDEEDTHLVIDEHDVEAGCMEDLPQSSALPPVGVLGNVYAKTPKIQGSPTQSKLCPGAKISEYDPVCILGDGIGDNVNIHKGKDKKTGKLFQCPRCPKKFKRRVNFISHVRAHKSCIPREKYKCAQCGEGFVRKSLLAFHIYCHDNQSFECVECSRKFKFKKNLIPHQRQHELERAQMAFDKERVSHDSLGHESGYRPIMCEKCGKESSNQHEHDKHMNMHEAEASRLSPVHNSYSGDGLGSKGVTDSQELSEIDKQCGRTIKIEEDINEPKSPSNATMMSCEICDQSFYGEEEFRAHMNIHKFLLYNCDYCKKSFKHEKALKNHMILHTNRDLSLDQFLGDELAELRETSHEQSSSQQVKVSKSSSNKVKKSKRKEAFVCHKCAKIFSSKQSLLDHMPLHFQCKKCKKIFKNQRDLDMHFIFLGDRKILPCSICGNLLHGKKELERHLSDHITEEYQLSKNSSEWEEKTKKIQTIIANLKAEGEDLPLPSSSRVTEENIKIHKVTHAGKNSLRCSECKKIVRLHHDLKDHMDPGSMDGVESGEELVYISRLGSPKGDGGMSKSELYCICKTRANSILVQAPEYPQINIQFGTGEKPIPRKLPMRKTKASFMNKMSKYGEVGLQDPDFALPESMDDDDDNPLIKNIPDGINSNINALPVVTPAASVSIPQQPPKINIKKEFAPTEIFIKEEWDIDLFGT</sequence>
<dbReference type="InterPro" id="IPR036236">
    <property type="entry name" value="Znf_C2H2_sf"/>
</dbReference>
<evidence type="ECO:0000256" key="1">
    <source>
        <dbReference type="ARBA" id="ARBA00004123"/>
    </source>
</evidence>
<evidence type="ECO:0000256" key="3">
    <source>
        <dbReference type="ARBA" id="ARBA00022737"/>
    </source>
</evidence>
<dbReference type="PANTHER" id="PTHR24394:SF44">
    <property type="entry name" value="ZINC FINGER PROTEIN 271-LIKE"/>
    <property type="match status" value="1"/>
</dbReference>
<dbReference type="Pfam" id="PF00096">
    <property type="entry name" value="zf-C2H2"/>
    <property type="match status" value="3"/>
</dbReference>
<evidence type="ECO:0000256" key="2">
    <source>
        <dbReference type="ARBA" id="ARBA00022723"/>
    </source>
</evidence>
<dbReference type="EMBL" id="JAWQEG010000093">
    <property type="protein sequence ID" value="KAK3894733.1"/>
    <property type="molecule type" value="Genomic_DNA"/>
</dbReference>
<keyword evidence="2" id="KW-0479">Metal-binding</keyword>
<comment type="subcellular location">
    <subcellularLocation>
        <location evidence="1">Nucleus</location>
    </subcellularLocation>
</comment>
<dbReference type="AlphaFoldDB" id="A0AAE1GJY3"/>
<evidence type="ECO:0000256" key="5">
    <source>
        <dbReference type="ARBA" id="ARBA00022833"/>
    </source>
</evidence>
<keyword evidence="3" id="KW-0677">Repeat</keyword>